<evidence type="ECO:0000313" key="2">
    <source>
        <dbReference type="EMBL" id="RMB62448.1"/>
    </source>
</evidence>
<dbReference type="CDD" id="cd02440">
    <property type="entry name" value="AdoMet_MTases"/>
    <property type="match status" value="1"/>
</dbReference>
<proteinExistence type="predicted"/>
<gene>
    <name evidence="2" type="ORF">EAX62_03940</name>
</gene>
<dbReference type="EMBL" id="REFW01000001">
    <property type="protein sequence ID" value="RMB62448.1"/>
    <property type="molecule type" value="Genomic_DNA"/>
</dbReference>
<dbReference type="Proteomes" id="UP000275256">
    <property type="component" value="Unassembled WGS sequence"/>
</dbReference>
<evidence type="ECO:0000259" key="1">
    <source>
        <dbReference type="Pfam" id="PF13649"/>
    </source>
</evidence>
<name>A0A3M0GDP8_9ACTN</name>
<keyword evidence="2" id="KW-0489">Methyltransferase</keyword>
<reference evidence="2 3" key="1">
    <citation type="submission" date="2018-10" db="EMBL/GenBank/DDBJ databases">
        <title>Tessaracoccus antarcticuss sp. nov., isolated from sediment.</title>
        <authorList>
            <person name="Zhou L.Y."/>
            <person name="Du Z.J."/>
        </authorList>
    </citation>
    <scope>NUCLEOTIDE SEQUENCE [LARGE SCALE GENOMIC DNA]</scope>
    <source>
        <strain evidence="2 3">JDX10</strain>
    </source>
</reference>
<evidence type="ECO:0000313" key="3">
    <source>
        <dbReference type="Proteomes" id="UP000275256"/>
    </source>
</evidence>
<organism evidence="2 3">
    <name type="scientific">Tessaracoccus antarcticus</name>
    <dbReference type="NCBI Taxonomy" id="2479848"/>
    <lineage>
        <taxon>Bacteria</taxon>
        <taxon>Bacillati</taxon>
        <taxon>Actinomycetota</taxon>
        <taxon>Actinomycetes</taxon>
        <taxon>Propionibacteriales</taxon>
        <taxon>Propionibacteriaceae</taxon>
        <taxon>Tessaracoccus</taxon>
    </lineage>
</organism>
<dbReference type="PANTHER" id="PTHR43464">
    <property type="entry name" value="METHYLTRANSFERASE"/>
    <property type="match status" value="1"/>
</dbReference>
<keyword evidence="3" id="KW-1185">Reference proteome</keyword>
<dbReference type="SUPFAM" id="SSF53335">
    <property type="entry name" value="S-adenosyl-L-methionine-dependent methyltransferases"/>
    <property type="match status" value="1"/>
</dbReference>
<protein>
    <submittedName>
        <fullName evidence="2">Class I SAM-dependent methyltransferase</fullName>
    </submittedName>
</protein>
<dbReference type="InterPro" id="IPR041698">
    <property type="entry name" value="Methyltransf_25"/>
</dbReference>
<comment type="caution">
    <text evidence="2">The sequence shown here is derived from an EMBL/GenBank/DDBJ whole genome shotgun (WGS) entry which is preliminary data.</text>
</comment>
<sequence>MVNYSSMYRRYGRRATPWERYAQVSGARIVDVFDRVSAGCARPPGRALDLGCGRGMYTRELAQRGWDAVGVDAAPEAIAGAQERGGTTVRYLVGDVTNLDAVDLGGFDLFIDIGCFQGLSAQQRPAMGKSVSSLANPNASFLMLAFGWTRFRWLFEGVSRGEIDDAFPLWEIREVWPAPTAGLGWPMDRTAPQWYRMQLRSRAETRSHA</sequence>
<keyword evidence="2" id="KW-0808">Transferase</keyword>
<dbReference type="Gene3D" id="3.40.50.150">
    <property type="entry name" value="Vaccinia Virus protein VP39"/>
    <property type="match status" value="1"/>
</dbReference>
<dbReference type="Pfam" id="PF13649">
    <property type="entry name" value="Methyltransf_25"/>
    <property type="match status" value="1"/>
</dbReference>
<accession>A0A3M0GDP8</accession>
<dbReference type="OrthoDB" id="65624at2"/>
<dbReference type="InterPro" id="IPR029063">
    <property type="entry name" value="SAM-dependent_MTases_sf"/>
</dbReference>
<dbReference type="GO" id="GO:0032259">
    <property type="term" value="P:methylation"/>
    <property type="evidence" value="ECO:0007669"/>
    <property type="project" value="UniProtKB-KW"/>
</dbReference>
<feature type="domain" description="Methyltransferase" evidence="1">
    <location>
        <begin position="48"/>
        <end position="137"/>
    </location>
</feature>
<dbReference type="AlphaFoldDB" id="A0A3M0GDP8"/>
<dbReference type="GO" id="GO:0008168">
    <property type="term" value="F:methyltransferase activity"/>
    <property type="evidence" value="ECO:0007669"/>
    <property type="project" value="UniProtKB-KW"/>
</dbReference>
<dbReference type="PANTHER" id="PTHR43464:SF92">
    <property type="entry name" value="SLR1071 PROTEIN"/>
    <property type="match status" value="1"/>
</dbReference>